<protein>
    <recommendedName>
        <fullName evidence="1">bis(5'-nucleosyl)-tetraphosphatase (symmetrical)</fullName>
        <ecNumber evidence="1">3.6.1.41</ecNumber>
    </recommendedName>
</protein>
<dbReference type="SUPFAM" id="SSF109604">
    <property type="entry name" value="HD-domain/PDEase-like"/>
    <property type="match status" value="1"/>
</dbReference>
<evidence type="ECO:0000313" key="8">
    <source>
        <dbReference type="EMBL" id="OAK74421.1"/>
    </source>
</evidence>
<evidence type="ECO:0000259" key="7">
    <source>
        <dbReference type="PROSITE" id="PS51831"/>
    </source>
</evidence>
<gene>
    <name evidence="8" type="ORF">ABB05_04250</name>
</gene>
<proteinExistence type="predicted"/>
<dbReference type="InterPro" id="IPR003607">
    <property type="entry name" value="HD/PDEase_dom"/>
</dbReference>
<dbReference type="GO" id="GO:0000166">
    <property type="term" value="F:nucleotide binding"/>
    <property type="evidence" value="ECO:0007669"/>
    <property type="project" value="UniProtKB-KW"/>
</dbReference>
<comment type="caution">
    <text evidence="8">The sequence shown here is derived from an EMBL/GenBank/DDBJ whole genome shotgun (WGS) entry which is preliminary data.</text>
</comment>
<dbReference type="AlphaFoldDB" id="A0A178A2T2"/>
<dbReference type="PATRIC" id="fig|217031.6.peg.923"/>
<feature type="domain" description="HD" evidence="7">
    <location>
        <begin position="19"/>
        <end position="133"/>
    </location>
</feature>
<dbReference type="Pfam" id="PF01966">
    <property type="entry name" value="HD"/>
    <property type="match status" value="1"/>
</dbReference>
<evidence type="ECO:0000256" key="6">
    <source>
        <dbReference type="ARBA" id="ARBA00049417"/>
    </source>
</evidence>
<dbReference type="SMART" id="SM00471">
    <property type="entry name" value="HDc"/>
    <property type="match status" value="1"/>
</dbReference>
<keyword evidence="4 8" id="KW-0378">Hydrolase</keyword>
<evidence type="ECO:0000313" key="9">
    <source>
        <dbReference type="Proteomes" id="UP000077881"/>
    </source>
</evidence>
<dbReference type="STRING" id="217031.ABB05_04250"/>
<evidence type="ECO:0000256" key="3">
    <source>
        <dbReference type="ARBA" id="ARBA00022741"/>
    </source>
</evidence>
<dbReference type="InterPro" id="IPR006674">
    <property type="entry name" value="HD_domain"/>
</dbReference>
<dbReference type="Gene3D" id="1.10.3210.10">
    <property type="entry name" value="Hypothetical protein af1432"/>
    <property type="match status" value="1"/>
</dbReference>
<keyword evidence="3" id="KW-0547">Nucleotide-binding</keyword>
<dbReference type="PANTHER" id="PTHR35795">
    <property type="entry name" value="SLR1885 PROTEIN"/>
    <property type="match status" value="1"/>
</dbReference>
<dbReference type="EC" id="3.6.1.41" evidence="1"/>
<name>A0A178A2T2_9BACI</name>
<evidence type="ECO:0000256" key="4">
    <source>
        <dbReference type="ARBA" id="ARBA00022801"/>
    </source>
</evidence>
<dbReference type="GO" id="GO:0046872">
    <property type="term" value="F:metal ion binding"/>
    <property type="evidence" value="ECO:0007669"/>
    <property type="project" value="UniProtKB-KW"/>
</dbReference>
<evidence type="ECO:0000256" key="2">
    <source>
        <dbReference type="ARBA" id="ARBA00022723"/>
    </source>
</evidence>
<dbReference type="PANTHER" id="PTHR35795:SF1">
    <property type="entry name" value="BIS(5'-NUCLEOSYL)-TETRAPHOSPHATASE, SYMMETRICAL"/>
    <property type="match status" value="1"/>
</dbReference>
<keyword evidence="5" id="KW-0408">Iron</keyword>
<dbReference type="RefSeq" id="WP_064467707.1">
    <property type="nucleotide sequence ID" value="NZ_LDJR01000025.1"/>
</dbReference>
<evidence type="ECO:0000256" key="1">
    <source>
        <dbReference type="ARBA" id="ARBA00012506"/>
    </source>
</evidence>
<sequence length="199" mass="22978">MNREQALEFLQRSLGTGPRYQHSVRVLETAIILAHKYGEDVTKVELAAIFHDYAKLMPIHELKKLLLKAKEDSRLVEYHSELWHGPVAAYLAHREFAVEDKDVLNAIRYHTTGRANMSRLEKIIFLADYIEPQRDFPGIIETRELAEVNLDEAVLKALSNTIAFLLTKRSAIYPDTFAAYNDLIRNTKRLDNQEKSRKS</sequence>
<dbReference type="CDD" id="cd00077">
    <property type="entry name" value="HDc"/>
    <property type="match status" value="1"/>
</dbReference>
<dbReference type="GO" id="GO:0008803">
    <property type="term" value="F:bis(5'-nucleosyl)-tetraphosphatase (symmetrical) activity"/>
    <property type="evidence" value="ECO:0007669"/>
    <property type="project" value="UniProtKB-EC"/>
</dbReference>
<accession>A0A178A2T2</accession>
<keyword evidence="9" id="KW-1185">Reference proteome</keyword>
<dbReference type="InterPro" id="IPR005249">
    <property type="entry name" value="YqeK"/>
</dbReference>
<dbReference type="InterPro" id="IPR051094">
    <property type="entry name" value="Diverse_Catalytic_Enzymes"/>
</dbReference>
<comment type="catalytic activity">
    <reaction evidence="6">
        <text>P(1),P(4)-bis(5'-adenosyl) tetraphosphate + H2O = 2 ADP + 2 H(+)</text>
        <dbReference type="Rhea" id="RHEA:24252"/>
        <dbReference type="ChEBI" id="CHEBI:15377"/>
        <dbReference type="ChEBI" id="CHEBI:15378"/>
        <dbReference type="ChEBI" id="CHEBI:58141"/>
        <dbReference type="ChEBI" id="CHEBI:456216"/>
        <dbReference type="EC" id="3.6.1.41"/>
    </reaction>
</comment>
<dbReference type="Proteomes" id="UP000077881">
    <property type="component" value="Unassembled WGS sequence"/>
</dbReference>
<evidence type="ECO:0000256" key="5">
    <source>
        <dbReference type="ARBA" id="ARBA00023004"/>
    </source>
</evidence>
<dbReference type="OrthoDB" id="9782134at2"/>
<keyword evidence="2" id="KW-0479">Metal-binding</keyword>
<dbReference type="PROSITE" id="PS51831">
    <property type="entry name" value="HD"/>
    <property type="match status" value="1"/>
</dbReference>
<reference evidence="8 9" key="1">
    <citation type="submission" date="2015-05" db="EMBL/GenBank/DDBJ databases">
        <title>Comparison of genome.</title>
        <authorList>
            <person name="Zheng Z."/>
            <person name="Sun M."/>
        </authorList>
    </citation>
    <scope>NUCLEOTIDE SEQUENCE [LARGE SCALE GENOMIC DNA]</scope>
    <source>
        <strain evidence="8 9">G25-74</strain>
    </source>
</reference>
<dbReference type="NCBIfam" id="TIGR00488">
    <property type="entry name" value="bis(5'-nucleosyl)-tetraphosphatase (symmetrical) YqeK"/>
    <property type="match status" value="1"/>
</dbReference>
<dbReference type="EMBL" id="LDJR01000025">
    <property type="protein sequence ID" value="OAK74421.1"/>
    <property type="molecule type" value="Genomic_DNA"/>
</dbReference>
<organism evidence="8 9">
    <name type="scientific">Lederbergia galactosidilytica</name>
    <dbReference type="NCBI Taxonomy" id="217031"/>
    <lineage>
        <taxon>Bacteria</taxon>
        <taxon>Bacillati</taxon>
        <taxon>Bacillota</taxon>
        <taxon>Bacilli</taxon>
        <taxon>Bacillales</taxon>
        <taxon>Bacillaceae</taxon>
        <taxon>Lederbergia</taxon>
    </lineage>
</organism>